<sequence>EDDDDLHPYSRDDLRDPSSNATFFISPSTGHIYLVQPLDRDAPWGRARWRLWVTATDGVHEAHAQVHVNVKDINDNAPFFPQDIIDASVLENSEAGTEVTRVVATDHDDPRESSNAVITYSVDKNVIDEQSGRPIFSIDAVTGSIRTALCCLDREQTPSFVIQVVASDGGGLK</sequence>
<dbReference type="EMBL" id="JARKIK010000063">
    <property type="protein sequence ID" value="KAK8730596.1"/>
    <property type="molecule type" value="Genomic_DNA"/>
</dbReference>
<dbReference type="GO" id="GO:0005509">
    <property type="term" value="F:calcium ion binding"/>
    <property type="evidence" value="ECO:0007669"/>
    <property type="project" value="UniProtKB-UniRule"/>
</dbReference>
<organism evidence="8 9">
    <name type="scientific">Cherax quadricarinatus</name>
    <name type="common">Australian red claw crayfish</name>
    <dbReference type="NCBI Taxonomy" id="27406"/>
    <lineage>
        <taxon>Eukaryota</taxon>
        <taxon>Metazoa</taxon>
        <taxon>Ecdysozoa</taxon>
        <taxon>Arthropoda</taxon>
        <taxon>Crustacea</taxon>
        <taxon>Multicrustacea</taxon>
        <taxon>Malacostraca</taxon>
        <taxon>Eumalacostraca</taxon>
        <taxon>Eucarida</taxon>
        <taxon>Decapoda</taxon>
        <taxon>Pleocyemata</taxon>
        <taxon>Astacidea</taxon>
        <taxon>Parastacoidea</taxon>
        <taxon>Parastacidae</taxon>
        <taxon>Cherax</taxon>
    </lineage>
</organism>
<name>A0AAW0WUG3_CHEQU</name>
<reference evidence="8 9" key="1">
    <citation type="journal article" date="2024" name="BMC Genomics">
        <title>Genome assembly of redclaw crayfish (Cherax quadricarinatus) provides insights into its immune adaptation and hypoxia tolerance.</title>
        <authorList>
            <person name="Liu Z."/>
            <person name="Zheng J."/>
            <person name="Li H."/>
            <person name="Fang K."/>
            <person name="Wang S."/>
            <person name="He J."/>
            <person name="Zhou D."/>
            <person name="Weng S."/>
            <person name="Chi M."/>
            <person name="Gu Z."/>
            <person name="He J."/>
            <person name="Li F."/>
            <person name="Wang M."/>
        </authorList>
    </citation>
    <scope>NUCLEOTIDE SEQUENCE [LARGE SCALE GENOMIC DNA]</scope>
    <source>
        <strain evidence="8">ZL_2023a</strain>
    </source>
</reference>
<accession>A0AAW0WUG3</accession>
<evidence type="ECO:0000256" key="6">
    <source>
        <dbReference type="SAM" id="MobiDB-lite"/>
    </source>
</evidence>
<dbReference type="GO" id="GO:0008013">
    <property type="term" value="F:beta-catenin binding"/>
    <property type="evidence" value="ECO:0007669"/>
    <property type="project" value="TreeGrafter"/>
</dbReference>
<evidence type="ECO:0000313" key="8">
    <source>
        <dbReference type="EMBL" id="KAK8730596.1"/>
    </source>
</evidence>
<dbReference type="GO" id="GO:0016477">
    <property type="term" value="P:cell migration"/>
    <property type="evidence" value="ECO:0007669"/>
    <property type="project" value="TreeGrafter"/>
</dbReference>
<dbReference type="SMART" id="SM00112">
    <property type="entry name" value="CA"/>
    <property type="match status" value="2"/>
</dbReference>
<dbReference type="InterPro" id="IPR002126">
    <property type="entry name" value="Cadherin-like_dom"/>
</dbReference>
<dbReference type="Proteomes" id="UP001445076">
    <property type="component" value="Unassembled WGS sequence"/>
</dbReference>
<comment type="subcellular location">
    <subcellularLocation>
        <location evidence="1">Membrane</location>
    </subcellularLocation>
</comment>
<dbReference type="PRINTS" id="PR00205">
    <property type="entry name" value="CADHERIN"/>
</dbReference>
<dbReference type="GO" id="GO:0007156">
    <property type="term" value="P:homophilic cell adhesion via plasma membrane adhesion molecules"/>
    <property type="evidence" value="ECO:0007669"/>
    <property type="project" value="InterPro"/>
</dbReference>
<keyword evidence="2" id="KW-0677">Repeat</keyword>
<keyword evidence="4" id="KW-0472">Membrane</keyword>
<dbReference type="FunFam" id="2.60.40.60:FF:000068">
    <property type="entry name" value="Desmoglein 1"/>
    <property type="match status" value="1"/>
</dbReference>
<comment type="caution">
    <text evidence="8">The sequence shown here is derived from an EMBL/GenBank/DDBJ whole genome shotgun (WGS) entry which is preliminary data.</text>
</comment>
<evidence type="ECO:0000256" key="3">
    <source>
        <dbReference type="ARBA" id="ARBA00022837"/>
    </source>
</evidence>
<evidence type="ECO:0000256" key="1">
    <source>
        <dbReference type="ARBA" id="ARBA00004370"/>
    </source>
</evidence>
<evidence type="ECO:0000313" key="9">
    <source>
        <dbReference type="Proteomes" id="UP001445076"/>
    </source>
</evidence>
<dbReference type="PROSITE" id="PS00232">
    <property type="entry name" value="CADHERIN_1"/>
    <property type="match status" value="1"/>
</dbReference>
<dbReference type="Pfam" id="PF00028">
    <property type="entry name" value="Cadherin"/>
    <property type="match status" value="1"/>
</dbReference>
<proteinExistence type="predicted"/>
<dbReference type="SUPFAM" id="SSF49313">
    <property type="entry name" value="Cadherin-like"/>
    <property type="match status" value="2"/>
</dbReference>
<gene>
    <name evidence="8" type="ORF">OTU49_007825</name>
</gene>
<dbReference type="InterPro" id="IPR039808">
    <property type="entry name" value="Cadherin"/>
</dbReference>
<feature type="non-terminal residue" evidence="8">
    <location>
        <position position="1"/>
    </location>
</feature>
<dbReference type="Gene3D" id="2.60.40.60">
    <property type="entry name" value="Cadherins"/>
    <property type="match status" value="2"/>
</dbReference>
<evidence type="ECO:0000256" key="5">
    <source>
        <dbReference type="PROSITE-ProRule" id="PRU00043"/>
    </source>
</evidence>
<feature type="compositionally biased region" description="Basic and acidic residues" evidence="6">
    <location>
        <begin position="1"/>
        <end position="16"/>
    </location>
</feature>
<dbReference type="PANTHER" id="PTHR24027:SF438">
    <property type="entry name" value="CADHERIN 23"/>
    <property type="match status" value="1"/>
</dbReference>
<dbReference type="GO" id="GO:0016342">
    <property type="term" value="C:catenin complex"/>
    <property type="evidence" value="ECO:0007669"/>
    <property type="project" value="TreeGrafter"/>
</dbReference>
<dbReference type="PROSITE" id="PS50268">
    <property type="entry name" value="CADHERIN_2"/>
    <property type="match status" value="2"/>
</dbReference>
<dbReference type="InterPro" id="IPR020894">
    <property type="entry name" value="Cadherin_CS"/>
</dbReference>
<dbReference type="PANTHER" id="PTHR24027">
    <property type="entry name" value="CADHERIN-23"/>
    <property type="match status" value="1"/>
</dbReference>
<dbReference type="GO" id="GO:0045296">
    <property type="term" value="F:cadherin binding"/>
    <property type="evidence" value="ECO:0007669"/>
    <property type="project" value="TreeGrafter"/>
</dbReference>
<evidence type="ECO:0000256" key="2">
    <source>
        <dbReference type="ARBA" id="ARBA00022737"/>
    </source>
</evidence>
<protein>
    <recommendedName>
        <fullName evidence="7">Cadherin domain-containing protein</fullName>
    </recommendedName>
</protein>
<dbReference type="AlphaFoldDB" id="A0AAW0WUG3"/>
<feature type="domain" description="Cadherin" evidence="7">
    <location>
        <begin position="23"/>
        <end position="80"/>
    </location>
</feature>
<dbReference type="GO" id="GO:0031175">
    <property type="term" value="P:neuron projection development"/>
    <property type="evidence" value="ECO:0007669"/>
    <property type="project" value="TreeGrafter"/>
</dbReference>
<feature type="non-terminal residue" evidence="8">
    <location>
        <position position="173"/>
    </location>
</feature>
<feature type="domain" description="Cadherin" evidence="7">
    <location>
        <begin position="81"/>
        <end position="170"/>
    </location>
</feature>
<keyword evidence="3 5" id="KW-0106">Calcium</keyword>
<evidence type="ECO:0000256" key="4">
    <source>
        <dbReference type="ARBA" id="ARBA00023136"/>
    </source>
</evidence>
<dbReference type="CDD" id="cd11304">
    <property type="entry name" value="Cadherin_repeat"/>
    <property type="match status" value="2"/>
</dbReference>
<feature type="region of interest" description="Disordered" evidence="6">
    <location>
        <begin position="1"/>
        <end position="20"/>
    </location>
</feature>
<evidence type="ECO:0000259" key="7">
    <source>
        <dbReference type="PROSITE" id="PS50268"/>
    </source>
</evidence>
<keyword evidence="9" id="KW-1185">Reference proteome</keyword>
<dbReference type="InterPro" id="IPR015919">
    <property type="entry name" value="Cadherin-like_sf"/>
</dbReference>